<gene>
    <name evidence="1" type="ORF">KME15_03090</name>
</gene>
<evidence type="ECO:0000313" key="1">
    <source>
        <dbReference type="EMBL" id="MBW4657633.1"/>
    </source>
</evidence>
<reference evidence="1" key="1">
    <citation type="submission" date="2021-05" db="EMBL/GenBank/DDBJ databases">
        <authorList>
            <person name="Pietrasiak N."/>
            <person name="Ward R."/>
            <person name="Stajich J.E."/>
            <person name="Kurbessoian T."/>
        </authorList>
    </citation>
    <scope>NUCLEOTIDE SEQUENCE</scope>
    <source>
        <strain evidence="1">UHER 2000/2452</strain>
    </source>
</reference>
<organism evidence="1 2">
    <name type="scientific">Drouetiella hepatica Uher 2000/2452</name>
    <dbReference type="NCBI Taxonomy" id="904376"/>
    <lineage>
        <taxon>Bacteria</taxon>
        <taxon>Bacillati</taxon>
        <taxon>Cyanobacteriota</taxon>
        <taxon>Cyanophyceae</taxon>
        <taxon>Oculatellales</taxon>
        <taxon>Oculatellaceae</taxon>
        <taxon>Drouetiella</taxon>
    </lineage>
</organism>
<accession>A0A951QA86</accession>
<dbReference type="AlphaFoldDB" id="A0A951QA86"/>
<protein>
    <submittedName>
        <fullName evidence="1">Uncharacterized protein</fullName>
    </submittedName>
</protein>
<proteinExistence type="predicted"/>
<comment type="caution">
    <text evidence="1">The sequence shown here is derived from an EMBL/GenBank/DDBJ whole genome shotgun (WGS) entry which is preliminary data.</text>
</comment>
<dbReference type="Proteomes" id="UP000757435">
    <property type="component" value="Unassembled WGS sequence"/>
</dbReference>
<sequence length="65" mass="7384">MTMISPPWACEHLLEYLPDEGAQDGSASPQLRGWQNVMPSRGGSITSKSNHFMRFRRLPLRLQSL</sequence>
<dbReference type="EMBL" id="JAHHHD010000002">
    <property type="protein sequence ID" value="MBW4657633.1"/>
    <property type="molecule type" value="Genomic_DNA"/>
</dbReference>
<name>A0A951QA86_9CYAN</name>
<reference evidence="1" key="2">
    <citation type="journal article" date="2022" name="Microbiol. Resour. Announc.">
        <title>Metagenome Sequencing to Explore Phylogenomics of Terrestrial Cyanobacteria.</title>
        <authorList>
            <person name="Ward R.D."/>
            <person name="Stajich J.E."/>
            <person name="Johansen J.R."/>
            <person name="Huntemann M."/>
            <person name="Clum A."/>
            <person name="Foster B."/>
            <person name="Foster B."/>
            <person name="Roux S."/>
            <person name="Palaniappan K."/>
            <person name="Varghese N."/>
            <person name="Mukherjee S."/>
            <person name="Reddy T.B.K."/>
            <person name="Daum C."/>
            <person name="Copeland A."/>
            <person name="Chen I.A."/>
            <person name="Ivanova N.N."/>
            <person name="Kyrpides N.C."/>
            <person name="Shapiro N."/>
            <person name="Eloe-Fadrosh E.A."/>
            <person name="Pietrasiak N."/>
        </authorList>
    </citation>
    <scope>NUCLEOTIDE SEQUENCE</scope>
    <source>
        <strain evidence="1">UHER 2000/2452</strain>
    </source>
</reference>
<evidence type="ECO:0000313" key="2">
    <source>
        <dbReference type="Proteomes" id="UP000757435"/>
    </source>
</evidence>